<dbReference type="PANTHER" id="PTHR46470">
    <property type="entry name" value="N-ACYLNEURAMINATE-9-PHOSPHATASE"/>
    <property type="match status" value="1"/>
</dbReference>
<dbReference type="Gene3D" id="3.40.50.1000">
    <property type="entry name" value="HAD superfamily/HAD-like"/>
    <property type="match status" value="1"/>
</dbReference>
<keyword evidence="2" id="KW-0479">Metal-binding</keyword>
<dbReference type="Proteomes" id="UP000186168">
    <property type="component" value="Unassembled WGS sequence"/>
</dbReference>
<sequence length="237" mass="26719">MTIKYVVFDWAGTLTPWHTVDLAGIWLETAREIDPDGAPDLAQRLLRAERDLMTRCRDTQCSGTLDEVFRAVGVAPDATAIDTYRRAWEEHTYLDPEGAELLRTLRERDLGVGVLSNTLWSADWHHEIFERDGVHDLIDAAVYSSEVPWTKPNPLIFELIAERLGAENPGACAFVGDRLFEDIWGARQARMRTIWVPHSEIPEEELGSDSAVPDATAHTLKDVLTVLDSWASRQPSR</sequence>
<dbReference type="PANTHER" id="PTHR46470:SF2">
    <property type="entry name" value="GLYCERALDEHYDE 3-PHOSPHATE PHOSPHATASE"/>
    <property type="match status" value="1"/>
</dbReference>
<evidence type="ECO:0000256" key="3">
    <source>
        <dbReference type="ARBA" id="ARBA00022801"/>
    </source>
</evidence>
<evidence type="ECO:0000256" key="2">
    <source>
        <dbReference type="ARBA" id="ARBA00022723"/>
    </source>
</evidence>
<dbReference type="GO" id="GO:0016791">
    <property type="term" value="F:phosphatase activity"/>
    <property type="evidence" value="ECO:0007669"/>
    <property type="project" value="TreeGrafter"/>
</dbReference>
<dbReference type="SUPFAM" id="SSF56784">
    <property type="entry name" value="HAD-like"/>
    <property type="match status" value="1"/>
</dbReference>
<dbReference type="InterPro" id="IPR006439">
    <property type="entry name" value="HAD-SF_hydro_IA"/>
</dbReference>
<dbReference type="GO" id="GO:0044281">
    <property type="term" value="P:small molecule metabolic process"/>
    <property type="evidence" value="ECO:0007669"/>
    <property type="project" value="UniProtKB-ARBA"/>
</dbReference>
<organism evidence="5 6">
    <name type="scientific">Streptomyces sparsogenes DSM 40356</name>
    <dbReference type="NCBI Taxonomy" id="1331668"/>
    <lineage>
        <taxon>Bacteria</taxon>
        <taxon>Bacillati</taxon>
        <taxon>Actinomycetota</taxon>
        <taxon>Actinomycetes</taxon>
        <taxon>Kitasatosporales</taxon>
        <taxon>Streptomycetaceae</taxon>
        <taxon>Streptomyces</taxon>
    </lineage>
</organism>
<dbReference type="EMBL" id="ASQP01000431">
    <property type="protein sequence ID" value="OMI34945.1"/>
    <property type="molecule type" value="Genomic_DNA"/>
</dbReference>
<dbReference type="InterPro" id="IPR036412">
    <property type="entry name" value="HAD-like_sf"/>
</dbReference>
<keyword evidence="4" id="KW-0460">Magnesium</keyword>
<keyword evidence="3 5" id="KW-0378">Hydrolase</keyword>
<proteinExistence type="predicted"/>
<dbReference type="SFLD" id="SFLDS00003">
    <property type="entry name" value="Haloacid_Dehalogenase"/>
    <property type="match status" value="1"/>
</dbReference>
<evidence type="ECO:0000256" key="4">
    <source>
        <dbReference type="ARBA" id="ARBA00022842"/>
    </source>
</evidence>
<dbReference type="SFLD" id="SFLDG01129">
    <property type="entry name" value="C1.5:_HAD__Beta-PGM__Phosphata"/>
    <property type="match status" value="1"/>
</dbReference>
<dbReference type="NCBIfam" id="TIGR01549">
    <property type="entry name" value="HAD-SF-IA-v1"/>
    <property type="match status" value="1"/>
</dbReference>
<comment type="cofactor">
    <cofactor evidence="1">
        <name>Mg(2+)</name>
        <dbReference type="ChEBI" id="CHEBI:18420"/>
    </cofactor>
</comment>
<dbReference type="InterPro" id="IPR051400">
    <property type="entry name" value="HAD-like_hydrolase"/>
</dbReference>
<protein>
    <submittedName>
        <fullName evidence="5">HAD-superfamily hydrolase</fullName>
    </submittedName>
</protein>
<dbReference type="Pfam" id="PF00702">
    <property type="entry name" value="Hydrolase"/>
    <property type="match status" value="1"/>
</dbReference>
<dbReference type="AlphaFoldDB" id="A0A1R1S9F5"/>
<evidence type="ECO:0000256" key="1">
    <source>
        <dbReference type="ARBA" id="ARBA00001946"/>
    </source>
</evidence>
<evidence type="ECO:0000313" key="5">
    <source>
        <dbReference type="EMBL" id="OMI34945.1"/>
    </source>
</evidence>
<dbReference type="InterPro" id="IPR023214">
    <property type="entry name" value="HAD_sf"/>
</dbReference>
<accession>A0A1R1S9F5</accession>
<gene>
    <name evidence="5" type="ORF">SPAR_34001</name>
</gene>
<dbReference type="PRINTS" id="PR00413">
    <property type="entry name" value="HADHALOGNASE"/>
</dbReference>
<keyword evidence="6" id="KW-1185">Reference proteome</keyword>
<evidence type="ECO:0000313" key="6">
    <source>
        <dbReference type="Proteomes" id="UP000186168"/>
    </source>
</evidence>
<comment type="caution">
    <text evidence="5">The sequence shown here is derived from an EMBL/GenBank/DDBJ whole genome shotgun (WGS) entry which is preliminary data.</text>
</comment>
<dbReference type="GO" id="GO:0046872">
    <property type="term" value="F:metal ion binding"/>
    <property type="evidence" value="ECO:0007669"/>
    <property type="project" value="UniProtKB-KW"/>
</dbReference>
<dbReference type="RefSeq" id="WP_076971996.1">
    <property type="nucleotide sequence ID" value="NZ_ASQP01000431.1"/>
</dbReference>
<reference evidence="5 6" key="1">
    <citation type="submission" date="2013-05" db="EMBL/GenBank/DDBJ databases">
        <title>Genome sequence of Streptomyces sparsogenes DSM 40356.</title>
        <authorList>
            <person name="Coyne S."/>
            <person name="Seebeck F.P."/>
        </authorList>
    </citation>
    <scope>NUCLEOTIDE SEQUENCE [LARGE SCALE GENOMIC DNA]</scope>
    <source>
        <strain evidence="5 6">DSM 40356</strain>
    </source>
</reference>
<name>A0A1R1S9F5_9ACTN</name>